<reference evidence="1 2" key="1">
    <citation type="submission" date="2018-08" db="EMBL/GenBank/DDBJ databases">
        <title>A genome reference for cultivated species of the human gut microbiota.</title>
        <authorList>
            <person name="Zou Y."/>
            <person name="Xue W."/>
            <person name="Luo G."/>
        </authorList>
    </citation>
    <scope>NUCLEOTIDE SEQUENCE [LARGE SCALE GENOMIC DNA]</scope>
    <source>
        <strain evidence="1 2">AF22-12AC</strain>
    </source>
</reference>
<dbReference type="Proteomes" id="UP000266172">
    <property type="component" value="Unassembled WGS sequence"/>
</dbReference>
<dbReference type="AlphaFoldDB" id="A0A395V5S8"/>
<dbReference type="RefSeq" id="WP_118098216.1">
    <property type="nucleotide sequence ID" value="NZ_QRVL01000018.1"/>
</dbReference>
<protein>
    <submittedName>
        <fullName evidence="1">Uncharacterized protein</fullName>
    </submittedName>
</protein>
<accession>A0A395V5S8</accession>
<evidence type="ECO:0000313" key="1">
    <source>
        <dbReference type="EMBL" id="RGS37128.1"/>
    </source>
</evidence>
<dbReference type="EMBL" id="QRVL01000018">
    <property type="protein sequence ID" value="RGS37128.1"/>
    <property type="molecule type" value="Genomic_DNA"/>
</dbReference>
<gene>
    <name evidence="1" type="ORF">DWX93_14655</name>
</gene>
<name>A0A395V5S8_9FIRM</name>
<sequence>MGSSGNGMFGTYRGGGAGSIVRGGNNGGDECPLAIENILLEDVAISEYFQNHKDVPSTGQAVELSMQLVNKRLAVVLSSTQEVIGNLPVSYN</sequence>
<proteinExistence type="predicted"/>
<comment type="caution">
    <text evidence="1">The sequence shown here is derived from an EMBL/GenBank/DDBJ whole genome shotgun (WGS) entry which is preliminary data.</text>
</comment>
<organism evidence="1 2">
    <name type="scientific">Roseburia hominis</name>
    <dbReference type="NCBI Taxonomy" id="301301"/>
    <lineage>
        <taxon>Bacteria</taxon>
        <taxon>Bacillati</taxon>
        <taxon>Bacillota</taxon>
        <taxon>Clostridia</taxon>
        <taxon>Lachnospirales</taxon>
        <taxon>Lachnospiraceae</taxon>
        <taxon>Roseburia</taxon>
    </lineage>
</organism>
<evidence type="ECO:0000313" key="2">
    <source>
        <dbReference type="Proteomes" id="UP000266172"/>
    </source>
</evidence>